<evidence type="ECO:0000256" key="21">
    <source>
        <dbReference type="ARBA" id="ARBA00040454"/>
    </source>
</evidence>
<dbReference type="GO" id="GO:0004721">
    <property type="term" value="F:phosphoprotein phosphatase activity"/>
    <property type="evidence" value="ECO:0007669"/>
    <property type="project" value="UniProtKB-KW"/>
</dbReference>
<feature type="compositionally biased region" description="Low complexity" evidence="23">
    <location>
        <begin position="13"/>
        <end position="25"/>
    </location>
</feature>
<keyword evidence="12" id="KW-0378">Hydrolase</keyword>
<comment type="catalytic activity">
    <reaction evidence="1">
        <text>ATP + protein L-histidine = ADP + protein N-phospho-L-histidine.</text>
        <dbReference type="EC" id="2.7.13.3"/>
    </reaction>
</comment>
<evidence type="ECO:0000256" key="8">
    <source>
        <dbReference type="ARBA" id="ARBA00022679"/>
    </source>
</evidence>
<feature type="domain" description="Histidine kinase" evidence="25">
    <location>
        <begin position="154"/>
        <end position="376"/>
    </location>
</feature>
<dbReference type="PROSITE" id="PS50885">
    <property type="entry name" value="HAMP"/>
    <property type="match status" value="1"/>
</dbReference>
<keyword evidence="15" id="KW-0904">Protein phosphatase</keyword>
<dbReference type="PANTHER" id="PTHR44936:SF9">
    <property type="entry name" value="SENSOR PROTEIN CREC"/>
    <property type="match status" value="1"/>
</dbReference>
<dbReference type="PROSITE" id="PS50109">
    <property type="entry name" value="HIS_KIN"/>
    <property type="match status" value="1"/>
</dbReference>
<dbReference type="InterPro" id="IPR003661">
    <property type="entry name" value="HisK_dim/P_dom"/>
</dbReference>
<dbReference type="SUPFAM" id="SSF47384">
    <property type="entry name" value="Homodimeric domain of signal transducing histidine kinase"/>
    <property type="match status" value="1"/>
</dbReference>
<keyword evidence="17" id="KW-0902">Two-component regulatory system</keyword>
<dbReference type="SUPFAM" id="SSF55874">
    <property type="entry name" value="ATPase domain of HSP90 chaperone/DNA topoisomerase II/histidine kinase"/>
    <property type="match status" value="1"/>
</dbReference>
<feature type="compositionally biased region" description="Polar residues" evidence="23">
    <location>
        <begin position="1"/>
        <end position="12"/>
    </location>
</feature>
<dbReference type="EMBL" id="NRGR01000019">
    <property type="protein sequence ID" value="PCC38878.1"/>
    <property type="molecule type" value="Genomic_DNA"/>
</dbReference>
<evidence type="ECO:0000256" key="6">
    <source>
        <dbReference type="ARBA" id="ARBA00022475"/>
    </source>
</evidence>
<keyword evidence="11 27" id="KW-0418">Kinase</keyword>
<evidence type="ECO:0000256" key="18">
    <source>
        <dbReference type="ARBA" id="ARBA00023016"/>
    </source>
</evidence>
<keyword evidence="8" id="KW-0808">Transferase</keyword>
<dbReference type="GO" id="GO:0000155">
    <property type="term" value="F:phosphorelay sensor kinase activity"/>
    <property type="evidence" value="ECO:0007669"/>
    <property type="project" value="InterPro"/>
</dbReference>
<evidence type="ECO:0000256" key="11">
    <source>
        <dbReference type="ARBA" id="ARBA00022777"/>
    </source>
</evidence>
<keyword evidence="24" id="KW-0472">Membrane</keyword>
<evidence type="ECO:0000256" key="3">
    <source>
        <dbReference type="ARBA" id="ARBA00001946"/>
    </source>
</evidence>
<reference evidence="27 28" key="1">
    <citation type="journal article" date="2017" name="Elife">
        <title>Extensive horizontal gene transfer in cheese-associated bacteria.</title>
        <authorList>
            <person name="Bonham K.S."/>
            <person name="Wolfe B.E."/>
            <person name="Dutton R.J."/>
        </authorList>
    </citation>
    <scope>NUCLEOTIDE SEQUENCE [LARGE SCALE GENOMIC DNA]</scope>
    <source>
        <strain evidence="27 28">341_9</strain>
    </source>
</reference>
<gene>
    <name evidence="27" type="ORF">CIK66_10975</name>
</gene>
<sequence length="379" mass="40354">MTSQRPATSTETAPVAPDPSAAASAARRRVPDRLDVRPLDRFRSFKVKLGVLVGVVVTVAALLTQVSIRAGIEPLLAIPLVVLAALVSTQLLARGMTSPLREMTGAAQAMARGDYTRPIRATSHDEVGQLAAAFSTMASELEQTDSMRRDLVANVSHELRTPVAGLRAQLENLVDGVTEPDPAALEVALTETERLSLLVSHLLDLSRLDAGVVELDREPIELTPFLHEVVDAAALAAGGRHVRWIVDVEPADLTITADAARIHQVIHNLLENAARHSPAGGRIRIGAARTDDGQGVRLDVHDEGPGIALEDRSRVFERFQRGGYADNSGGTGLGLAIARWAVGLHGGTIEVLDDPRSELARDGRSSLIRVVLPDPGTSV</sequence>
<dbReference type="SUPFAM" id="SSF158472">
    <property type="entry name" value="HAMP domain-like"/>
    <property type="match status" value="1"/>
</dbReference>
<dbReference type="CDD" id="cd06225">
    <property type="entry name" value="HAMP"/>
    <property type="match status" value="1"/>
</dbReference>
<dbReference type="PANTHER" id="PTHR44936">
    <property type="entry name" value="SENSOR PROTEIN CREC"/>
    <property type="match status" value="1"/>
</dbReference>
<dbReference type="InterPro" id="IPR005467">
    <property type="entry name" value="His_kinase_dom"/>
</dbReference>
<dbReference type="Gene3D" id="6.10.340.10">
    <property type="match status" value="1"/>
</dbReference>
<evidence type="ECO:0000256" key="12">
    <source>
        <dbReference type="ARBA" id="ARBA00022801"/>
    </source>
</evidence>
<feature type="transmembrane region" description="Helical" evidence="24">
    <location>
        <begin position="49"/>
        <end position="68"/>
    </location>
</feature>
<dbReference type="OrthoDB" id="9757990at2"/>
<dbReference type="GO" id="GO:0005886">
    <property type="term" value="C:plasma membrane"/>
    <property type="evidence" value="ECO:0007669"/>
    <property type="project" value="UniProtKB-SubCell"/>
</dbReference>
<keyword evidence="16 24" id="KW-1133">Transmembrane helix</keyword>
<evidence type="ECO:0000259" key="25">
    <source>
        <dbReference type="PROSITE" id="PS50109"/>
    </source>
</evidence>
<evidence type="ECO:0000256" key="19">
    <source>
        <dbReference type="ARBA" id="ARBA00023026"/>
    </source>
</evidence>
<dbReference type="SMART" id="SM00388">
    <property type="entry name" value="HisKA"/>
    <property type="match status" value="1"/>
</dbReference>
<evidence type="ECO:0000313" key="27">
    <source>
        <dbReference type="EMBL" id="PCC38878.1"/>
    </source>
</evidence>
<dbReference type="SMART" id="SM00387">
    <property type="entry name" value="HATPase_c"/>
    <property type="match status" value="1"/>
</dbReference>
<dbReference type="Gene3D" id="3.30.565.10">
    <property type="entry name" value="Histidine kinase-like ATPase, C-terminal domain"/>
    <property type="match status" value="1"/>
</dbReference>
<evidence type="ECO:0000256" key="2">
    <source>
        <dbReference type="ARBA" id="ARBA00001936"/>
    </source>
</evidence>
<dbReference type="AlphaFoldDB" id="A0A2A3YHX6"/>
<evidence type="ECO:0000313" key="28">
    <source>
        <dbReference type="Proteomes" id="UP000218598"/>
    </source>
</evidence>
<keyword evidence="18" id="KW-0346">Stress response</keyword>
<dbReference type="InterPro" id="IPR050980">
    <property type="entry name" value="2C_sensor_his_kinase"/>
</dbReference>
<comment type="subcellular location">
    <subcellularLocation>
        <location evidence="4">Cell membrane</location>
        <topology evidence="4">Multi-pass membrane protein</topology>
    </subcellularLocation>
</comment>
<comment type="caution">
    <text evidence="27">The sequence shown here is derived from an EMBL/GenBank/DDBJ whole genome shotgun (WGS) entry which is preliminary data.</text>
</comment>
<evidence type="ECO:0000256" key="9">
    <source>
        <dbReference type="ARBA" id="ARBA00022692"/>
    </source>
</evidence>
<evidence type="ECO:0000256" key="5">
    <source>
        <dbReference type="ARBA" id="ARBA00012438"/>
    </source>
</evidence>
<keyword evidence="20" id="KW-0464">Manganese</keyword>
<dbReference type="InterPro" id="IPR003660">
    <property type="entry name" value="HAMP_dom"/>
</dbReference>
<keyword evidence="14" id="KW-0460">Magnesium</keyword>
<keyword evidence="6" id="KW-1003">Cell membrane</keyword>
<dbReference type="EC" id="2.7.13.3" evidence="5"/>
<evidence type="ECO:0000256" key="16">
    <source>
        <dbReference type="ARBA" id="ARBA00022989"/>
    </source>
</evidence>
<evidence type="ECO:0000256" key="24">
    <source>
        <dbReference type="SAM" id="Phobius"/>
    </source>
</evidence>
<evidence type="ECO:0000256" key="1">
    <source>
        <dbReference type="ARBA" id="ARBA00000085"/>
    </source>
</evidence>
<dbReference type="CDD" id="cd00075">
    <property type="entry name" value="HATPase"/>
    <property type="match status" value="1"/>
</dbReference>
<accession>A0A2A3YHX6</accession>
<dbReference type="Gene3D" id="1.10.287.130">
    <property type="match status" value="1"/>
</dbReference>
<evidence type="ECO:0000256" key="22">
    <source>
        <dbReference type="ARBA" id="ARBA00041776"/>
    </source>
</evidence>
<evidence type="ECO:0000256" key="15">
    <source>
        <dbReference type="ARBA" id="ARBA00022912"/>
    </source>
</evidence>
<evidence type="ECO:0000256" key="20">
    <source>
        <dbReference type="ARBA" id="ARBA00023211"/>
    </source>
</evidence>
<dbReference type="SMART" id="SM00304">
    <property type="entry name" value="HAMP"/>
    <property type="match status" value="1"/>
</dbReference>
<evidence type="ECO:0000256" key="10">
    <source>
        <dbReference type="ARBA" id="ARBA00022741"/>
    </source>
</evidence>
<name>A0A2A3YHX6_9MICO</name>
<dbReference type="PRINTS" id="PR00344">
    <property type="entry name" value="BCTRLSENSOR"/>
</dbReference>
<evidence type="ECO:0000256" key="23">
    <source>
        <dbReference type="SAM" id="MobiDB-lite"/>
    </source>
</evidence>
<keyword evidence="9 24" id="KW-0812">Transmembrane</keyword>
<keyword evidence="13" id="KW-0067">ATP-binding</keyword>
<evidence type="ECO:0000259" key="26">
    <source>
        <dbReference type="PROSITE" id="PS50885"/>
    </source>
</evidence>
<organism evidence="27 28">
    <name type="scientific">Brachybacterium alimentarium</name>
    <dbReference type="NCBI Taxonomy" id="47845"/>
    <lineage>
        <taxon>Bacteria</taxon>
        <taxon>Bacillati</taxon>
        <taxon>Actinomycetota</taxon>
        <taxon>Actinomycetes</taxon>
        <taxon>Micrococcales</taxon>
        <taxon>Dermabacteraceae</taxon>
        <taxon>Brachybacterium</taxon>
    </lineage>
</organism>
<dbReference type="Pfam" id="PF02518">
    <property type="entry name" value="HATPase_c"/>
    <property type="match status" value="1"/>
</dbReference>
<dbReference type="Pfam" id="PF00512">
    <property type="entry name" value="HisKA"/>
    <property type="match status" value="1"/>
</dbReference>
<dbReference type="InterPro" id="IPR036890">
    <property type="entry name" value="HATPase_C_sf"/>
</dbReference>
<keyword evidence="28" id="KW-1185">Reference proteome</keyword>
<dbReference type="FunFam" id="1.10.287.130:FF:000001">
    <property type="entry name" value="Two-component sensor histidine kinase"/>
    <property type="match status" value="1"/>
</dbReference>
<dbReference type="Proteomes" id="UP000218598">
    <property type="component" value="Unassembled WGS sequence"/>
</dbReference>
<dbReference type="CDD" id="cd00082">
    <property type="entry name" value="HisKA"/>
    <property type="match status" value="1"/>
</dbReference>
<comment type="cofactor">
    <cofactor evidence="3">
        <name>Mg(2+)</name>
        <dbReference type="ChEBI" id="CHEBI:18420"/>
    </cofactor>
</comment>
<keyword evidence="7" id="KW-0597">Phosphoprotein</keyword>
<evidence type="ECO:0000256" key="13">
    <source>
        <dbReference type="ARBA" id="ARBA00022840"/>
    </source>
</evidence>
<evidence type="ECO:0000256" key="4">
    <source>
        <dbReference type="ARBA" id="ARBA00004651"/>
    </source>
</evidence>
<dbReference type="Pfam" id="PF00672">
    <property type="entry name" value="HAMP"/>
    <property type="match status" value="1"/>
</dbReference>
<dbReference type="GO" id="GO:0005524">
    <property type="term" value="F:ATP binding"/>
    <property type="evidence" value="ECO:0007669"/>
    <property type="project" value="UniProtKB-KW"/>
</dbReference>
<comment type="cofactor">
    <cofactor evidence="2">
        <name>Mn(2+)</name>
        <dbReference type="ChEBI" id="CHEBI:29035"/>
    </cofactor>
</comment>
<protein>
    <recommendedName>
        <fullName evidence="21">Signal transduction histidine-protein kinase/phosphatase MprB</fullName>
        <ecNumber evidence="5">2.7.13.3</ecNumber>
    </recommendedName>
    <alternativeName>
        <fullName evidence="22">Mycobacterial persistence regulator B</fullName>
    </alternativeName>
</protein>
<evidence type="ECO:0000256" key="17">
    <source>
        <dbReference type="ARBA" id="ARBA00023012"/>
    </source>
</evidence>
<evidence type="ECO:0000256" key="14">
    <source>
        <dbReference type="ARBA" id="ARBA00022842"/>
    </source>
</evidence>
<feature type="domain" description="HAMP" evidence="26">
    <location>
        <begin position="94"/>
        <end position="146"/>
    </location>
</feature>
<dbReference type="InterPro" id="IPR004358">
    <property type="entry name" value="Sig_transdc_His_kin-like_C"/>
</dbReference>
<dbReference type="InterPro" id="IPR003594">
    <property type="entry name" value="HATPase_dom"/>
</dbReference>
<dbReference type="InterPro" id="IPR036097">
    <property type="entry name" value="HisK_dim/P_sf"/>
</dbReference>
<proteinExistence type="predicted"/>
<keyword evidence="19" id="KW-0843">Virulence</keyword>
<keyword evidence="10" id="KW-0547">Nucleotide-binding</keyword>
<feature type="region of interest" description="Disordered" evidence="23">
    <location>
        <begin position="1"/>
        <end position="29"/>
    </location>
</feature>
<evidence type="ECO:0000256" key="7">
    <source>
        <dbReference type="ARBA" id="ARBA00022553"/>
    </source>
</evidence>